<evidence type="ECO:0000313" key="2">
    <source>
        <dbReference type="Proteomes" id="UP000679126"/>
    </source>
</evidence>
<evidence type="ECO:0008006" key="3">
    <source>
        <dbReference type="Google" id="ProtNLM"/>
    </source>
</evidence>
<dbReference type="EMBL" id="JAGHKP010000003">
    <property type="protein sequence ID" value="MBO9153815.1"/>
    <property type="molecule type" value="Genomic_DNA"/>
</dbReference>
<sequence>MFNYEIGGNERKVDASEAFVDISPNKTLFIQQLTDTDPVKPEIVEGLKTEEEVFRHFKPSVGVSFENIDGSSKDETLRFDHLGDFSIKNMVQQSGTLSNLKVESDMYLNIIRQLKTNKTLKATLENPDTRQAFAAALENLAKELQQHT</sequence>
<accession>A0ABS3YGK1</accession>
<reference evidence="2" key="1">
    <citation type="submission" date="2021-03" db="EMBL/GenBank/DDBJ databases">
        <title>Assistant Professor.</title>
        <authorList>
            <person name="Huq M.A."/>
        </authorList>
    </citation>
    <scope>NUCLEOTIDE SEQUENCE [LARGE SCALE GENOMIC DNA]</scope>
    <source>
        <strain evidence="2">MAH-28</strain>
    </source>
</reference>
<evidence type="ECO:0000313" key="1">
    <source>
        <dbReference type="EMBL" id="MBO9153815.1"/>
    </source>
</evidence>
<dbReference type="Proteomes" id="UP000679126">
    <property type="component" value="Unassembled WGS sequence"/>
</dbReference>
<protein>
    <recommendedName>
        <fullName evidence="3">Type VI secretion system (T6SS) VipA/Hcp2 family protein</fullName>
    </recommendedName>
</protein>
<dbReference type="RefSeq" id="WP_209146938.1">
    <property type="nucleotide sequence ID" value="NZ_JAGHKP010000003.1"/>
</dbReference>
<name>A0ABS3YGK1_9BACT</name>
<organism evidence="1 2">
    <name type="scientific">Chitinophaga chungangae</name>
    <dbReference type="NCBI Taxonomy" id="2821488"/>
    <lineage>
        <taxon>Bacteria</taxon>
        <taxon>Pseudomonadati</taxon>
        <taxon>Bacteroidota</taxon>
        <taxon>Chitinophagia</taxon>
        <taxon>Chitinophagales</taxon>
        <taxon>Chitinophagaceae</taxon>
        <taxon>Chitinophaga</taxon>
    </lineage>
</organism>
<proteinExistence type="predicted"/>
<comment type="caution">
    <text evidence="1">The sequence shown here is derived from an EMBL/GenBank/DDBJ whole genome shotgun (WGS) entry which is preliminary data.</text>
</comment>
<gene>
    <name evidence="1" type="ORF">J7I43_16425</name>
</gene>
<keyword evidence="2" id="KW-1185">Reference proteome</keyword>